<evidence type="ECO:0000256" key="1">
    <source>
        <dbReference type="ARBA" id="ARBA00022603"/>
    </source>
</evidence>
<sequence>MDLDIAIEAREKVRNPTIKLNKKLAIAIAALTKSEKKPFEELITQEPTNKLIAVHFGVGDQDDYNTICNYVKQFGQNKVMIYPIKNYAFIEFQTSQQCLQLIQSLQIFENIKYANLKYQNKERATMFFYTKQQELSGGGMCDIPNAMRQVNIPGLYLIHDFITPEYEKYILDLIDKQEWSKLKQRRVQHYGYEFIYGENTVNVNQPAEKNIPEFLEDVRAKVSDLIKPQAEINQLTINEYLPGMGIPPHFDVHPPFHEKFVSISLLSGLVMSFKSFKGEEQHLYLPPRSCALFTGEVRYAWFHSIASRKIDKVEGETHFRSRRLSLTFRTIRNDLKCDCEYQFFCESQGYNPLTMKNKNPLLQEYLAKLNQIGIVQDNKVVPNKTQEEILLLEQQQQQQLLLLQQQPKATEVEKKYVYEIYEKIAPHFSSTRYKPWPKIEQFLKSLEPGSLVADVGCGNGKYLGSNPDIEIIGTDRSENLLKICKEKCDTYQVFSADSLKLPLKSEMFDAVISIAVIHHFSNKILRQQAIKELLRISKSKGLVLIYVWAMEQEEKTFNEQDVFVPWNLQFKYEDEKVINQEVQQQFKIDDQKKTVVYKRYYHVFKQGEIEELLSEMEGFKIVNNYYDHANWVVVLQKD</sequence>
<dbReference type="GO" id="GO:0030488">
    <property type="term" value="P:tRNA methylation"/>
    <property type="evidence" value="ECO:0007669"/>
    <property type="project" value="TreeGrafter"/>
</dbReference>
<dbReference type="CDD" id="cd02440">
    <property type="entry name" value="AdoMet_MTases"/>
    <property type="match status" value="1"/>
</dbReference>
<keyword evidence="3" id="KW-0862">Zinc</keyword>
<keyword evidence="4" id="KW-0694">RNA-binding</keyword>
<proteinExistence type="predicted"/>
<feature type="domain" description="Fe2OG dioxygenase" evidence="5">
    <location>
        <begin position="231"/>
        <end position="332"/>
    </location>
</feature>
<dbReference type="EMBL" id="CAJJDN010000021">
    <property type="protein sequence ID" value="CAD8066005.1"/>
    <property type="molecule type" value="Genomic_DNA"/>
</dbReference>
<dbReference type="Pfam" id="PF13532">
    <property type="entry name" value="2OG-FeII_Oxy_2"/>
    <property type="match status" value="1"/>
</dbReference>
<dbReference type="Pfam" id="PF08241">
    <property type="entry name" value="Methyltransf_11"/>
    <property type="match status" value="1"/>
</dbReference>
<dbReference type="InterPro" id="IPR051422">
    <property type="entry name" value="AlkB_tRNA_MeTrf/Diox"/>
</dbReference>
<comment type="caution">
    <text evidence="6">The sequence shown here is derived from an EMBL/GenBank/DDBJ whole genome shotgun (WGS) entry which is preliminary data.</text>
</comment>
<keyword evidence="7" id="KW-1185">Reference proteome</keyword>
<keyword evidence="1" id="KW-0489">Methyltransferase</keyword>
<name>A0A8S1LIA1_9CILI</name>
<dbReference type="InterPro" id="IPR027450">
    <property type="entry name" value="AlkB-like"/>
</dbReference>
<dbReference type="PROSITE" id="PS51471">
    <property type="entry name" value="FE2OG_OXY"/>
    <property type="match status" value="1"/>
</dbReference>
<dbReference type="GO" id="GO:0002098">
    <property type="term" value="P:tRNA wobble uridine modification"/>
    <property type="evidence" value="ECO:0007669"/>
    <property type="project" value="TreeGrafter"/>
</dbReference>
<dbReference type="AlphaFoldDB" id="A0A8S1LIA1"/>
<dbReference type="FunFam" id="3.40.50.150:FF:000195">
    <property type="entry name" value="Methyltransferase domain containing protein"/>
    <property type="match status" value="1"/>
</dbReference>
<accession>A0A8S1LIA1</accession>
<dbReference type="InterPro" id="IPR013216">
    <property type="entry name" value="Methyltransf_11"/>
</dbReference>
<dbReference type="GO" id="GO:0000049">
    <property type="term" value="F:tRNA binding"/>
    <property type="evidence" value="ECO:0007669"/>
    <property type="project" value="TreeGrafter"/>
</dbReference>
<gene>
    <name evidence="6" type="ORF">PSON_ATCC_30995.1.T0210080</name>
</gene>
<dbReference type="GO" id="GO:0005737">
    <property type="term" value="C:cytoplasm"/>
    <property type="evidence" value="ECO:0007669"/>
    <property type="project" value="TreeGrafter"/>
</dbReference>
<dbReference type="GO" id="GO:0106335">
    <property type="term" value="F:tRNA (5-carboxymethyluridine(34)-5-O)-methyltransferase activity"/>
    <property type="evidence" value="ECO:0007669"/>
    <property type="project" value="TreeGrafter"/>
</dbReference>
<evidence type="ECO:0000313" key="6">
    <source>
        <dbReference type="EMBL" id="CAD8066005.1"/>
    </source>
</evidence>
<dbReference type="Proteomes" id="UP000692954">
    <property type="component" value="Unassembled WGS sequence"/>
</dbReference>
<dbReference type="PANTHER" id="PTHR13069:SF21">
    <property type="entry name" value="ALKYLATED DNA REPAIR PROTEIN ALKB HOMOLOG 8"/>
    <property type="match status" value="1"/>
</dbReference>
<keyword evidence="2" id="KW-0808">Transferase</keyword>
<organism evidence="6 7">
    <name type="scientific">Paramecium sonneborni</name>
    <dbReference type="NCBI Taxonomy" id="65129"/>
    <lineage>
        <taxon>Eukaryota</taxon>
        <taxon>Sar</taxon>
        <taxon>Alveolata</taxon>
        <taxon>Ciliophora</taxon>
        <taxon>Intramacronucleata</taxon>
        <taxon>Oligohymenophorea</taxon>
        <taxon>Peniculida</taxon>
        <taxon>Parameciidae</taxon>
        <taxon>Paramecium</taxon>
    </lineage>
</organism>
<dbReference type="GO" id="GO:0008757">
    <property type="term" value="F:S-adenosylmethionine-dependent methyltransferase activity"/>
    <property type="evidence" value="ECO:0007669"/>
    <property type="project" value="InterPro"/>
</dbReference>
<dbReference type="InterPro" id="IPR005123">
    <property type="entry name" value="Oxoglu/Fe-dep_dioxygenase_dom"/>
</dbReference>
<evidence type="ECO:0000256" key="4">
    <source>
        <dbReference type="ARBA" id="ARBA00022884"/>
    </source>
</evidence>
<reference evidence="6" key="1">
    <citation type="submission" date="2021-01" db="EMBL/GenBank/DDBJ databases">
        <authorList>
            <consortium name="Genoscope - CEA"/>
            <person name="William W."/>
        </authorList>
    </citation>
    <scope>NUCLEOTIDE SEQUENCE</scope>
</reference>
<evidence type="ECO:0000313" key="7">
    <source>
        <dbReference type="Proteomes" id="UP000692954"/>
    </source>
</evidence>
<dbReference type="GO" id="GO:0005634">
    <property type="term" value="C:nucleus"/>
    <property type="evidence" value="ECO:0007669"/>
    <property type="project" value="TreeGrafter"/>
</dbReference>
<evidence type="ECO:0000256" key="3">
    <source>
        <dbReference type="ARBA" id="ARBA00022833"/>
    </source>
</evidence>
<dbReference type="OrthoDB" id="271595at2759"/>
<protein>
    <recommendedName>
        <fullName evidence="5">Fe2OG dioxygenase domain-containing protein</fullName>
    </recommendedName>
</protein>
<evidence type="ECO:0000259" key="5">
    <source>
        <dbReference type="PROSITE" id="PS51471"/>
    </source>
</evidence>
<dbReference type="PANTHER" id="PTHR13069">
    <property type="entry name" value="ALKYLATED DNA REPAIR PROTEIN ALKB HOMOLOG 8"/>
    <property type="match status" value="1"/>
</dbReference>
<evidence type="ECO:0000256" key="2">
    <source>
        <dbReference type="ARBA" id="ARBA00022679"/>
    </source>
</evidence>